<evidence type="ECO:0000313" key="1">
    <source>
        <dbReference type="EMBL" id="EFC05178.1"/>
    </source>
</evidence>
<dbReference type="EMBL" id="ADFR01000016">
    <property type="protein sequence ID" value="EFC05178.1"/>
    <property type="molecule type" value="Genomic_DNA"/>
</dbReference>
<evidence type="ECO:0000313" key="2">
    <source>
        <dbReference type="Proteomes" id="UP000005017"/>
    </source>
</evidence>
<dbReference type="AlphaFoldDB" id="D2MQA9"/>
<comment type="caution">
    <text evidence="1">The sequence shown here is derived from an EMBL/GenBank/DDBJ whole genome shotgun (WGS) entry which is preliminary data.</text>
</comment>
<accession>D2MQA9</accession>
<proteinExistence type="predicted"/>
<name>D2MQA9_9FIRM</name>
<dbReference type="OrthoDB" id="3186008at2"/>
<organism evidence="1 2">
    <name type="scientific">Bulleidia extructa W1219</name>
    <dbReference type="NCBI Taxonomy" id="679192"/>
    <lineage>
        <taxon>Bacteria</taxon>
        <taxon>Bacillati</taxon>
        <taxon>Bacillota</taxon>
        <taxon>Erysipelotrichia</taxon>
        <taxon>Erysipelotrichales</taxon>
        <taxon>Erysipelotrichaceae</taxon>
        <taxon>Bulleidia</taxon>
    </lineage>
</organism>
<protein>
    <submittedName>
        <fullName evidence="1">Uncharacterized protein</fullName>
    </submittedName>
</protein>
<dbReference type="eggNOG" id="ENOG502ZBSG">
    <property type="taxonomic scope" value="Bacteria"/>
</dbReference>
<reference evidence="2" key="1">
    <citation type="submission" date="2009-12" db="EMBL/GenBank/DDBJ databases">
        <title>Sequence of Clostridiales genomosp. BVAB3 str. UPII9-5.</title>
        <authorList>
            <person name="Madupu R."/>
            <person name="Durkin A.S."/>
            <person name="Torralba M."/>
            <person name="Methe B."/>
            <person name="Sutton G.G."/>
            <person name="Strausberg R.L."/>
            <person name="Nelson K.E."/>
        </authorList>
    </citation>
    <scope>NUCLEOTIDE SEQUENCE [LARGE SCALE GENOMIC DNA]</scope>
    <source>
        <strain evidence="2">W1219</strain>
    </source>
</reference>
<dbReference type="Proteomes" id="UP000005017">
    <property type="component" value="Unassembled WGS sequence"/>
</dbReference>
<keyword evidence="2" id="KW-1185">Reference proteome</keyword>
<dbReference type="STRING" id="679192.HMPREF9013_0459"/>
<gene>
    <name evidence="1" type="ORF">HMPREF9013_0459</name>
</gene>
<dbReference type="RefSeq" id="WP_006627572.1">
    <property type="nucleotide sequence ID" value="NZ_ADFR01000016.1"/>
</dbReference>
<sequence>MGLFGLFGGSKSKVEVDNSRNDGNKKRMRELFDSHVEDGSSYQIVYAYSEDIQRASLVVIRTFSCKFRSFVIGYRESDLSLVFLEVSPDLSQAGEPYTYKPQDVKRVNFIKMTGAYYLQYGNSFKKEFFNFFVPKYVDEILNNDWYDEETFAYVDQRDEHSSWVEFWNHFCSGR</sequence>